<gene>
    <name evidence="6" type="ORF">HSB1_01730</name>
</gene>
<dbReference type="Gene3D" id="1.10.10.10">
    <property type="entry name" value="Winged helix-like DNA-binding domain superfamily/Winged helix DNA-binding domain"/>
    <property type="match status" value="1"/>
</dbReference>
<comment type="caution">
    <text evidence="6">The sequence shown here is derived from an EMBL/GenBank/DDBJ whole genome shotgun (WGS) entry which is preliminary data.</text>
</comment>
<organism evidence="6 7">
    <name type="scientific">Halogranum salarium B-1</name>
    <dbReference type="NCBI Taxonomy" id="1210908"/>
    <lineage>
        <taxon>Archaea</taxon>
        <taxon>Methanobacteriati</taxon>
        <taxon>Methanobacteriota</taxon>
        <taxon>Stenosarchaea group</taxon>
        <taxon>Halobacteria</taxon>
        <taxon>Halobacteriales</taxon>
        <taxon>Haloferacaceae</taxon>
    </lineage>
</organism>
<dbReference type="InterPro" id="IPR036388">
    <property type="entry name" value="WH-like_DNA-bd_sf"/>
</dbReference>
<dbReference type="InterPro" id="IPR036390">
    <property type="entry name" value="WH_DNA-bd_sf"/>
</dbReference>
<keyword evidence="1" id="KW-0805">Transcription regulation</keyword>
<dbReference type="RefSeq" id="WP_009365517.1">
    <property type="nucleotide sequence ID" value="NZ_ALJD01000002.1"/>
</dbReference>
<name>J3EZQ4_9EURY</name>
<evidence type="ECO:0000256" key="2">
    <source>
        <dbReference type="ARBA" id="ARBA00023125"/>
    </source>
</evidence>
<feature type="domain" description="HTH asnC-type" evidence="4">
    <location>
        <begin position="5"/>
        <end position="68"/>
    </location>
</feature>
<dbReference type="SUPFAM" id="SSF116726">
    <property type="entry name" value="TrkA C-terminal domain-like"/>
    <property type="match status" value="1"/>
</dbReference>
<dbReference type="CDD" id="cd00090">
    <property type="entry name" value="HTH_ARSR"/>
    <property type="match status" value="1"/>
</dbReference>
<evidence type="ECO:0000256" key="3">
    <source>
        <dbReference type="ARBA" id="ARBA00023163"/>
    </source>
</evidence>
<evidence type="ECO:0008006" key="8">
    <source>
        <dbReference type="Google" id="ProtNLM"/>
    </source>
</evidence>
<dbReference type="GO" id="GO:0005829">
    <property type="term" value="C:cytosol"/>
    <property type="evidence" value="ECO:0007669"/>
    <property type="project" value="TreeGrafter"/>
</dbReference>
<dbReference type="Gene3D" id="3.30.70.1450">
    <property type="entry name" value="Regulator of K+ conductance, C-terminal domain"/>
    <property type="match status" value="1"/>
</dbReference>
<dbReference type="EMBL" id="ALJD01000002">
    <property type="protein sequence ID" value="EJN61132.1"/>
    <property type="molecule type" value="Genomic_DNA"/>
</dbReference>
<dbReference type="PANTHER" id="PTHR30154">
    <property type="entry name" value="LEUCINE-RESPONSIVE REGULATORY PROTEIN"/>
    <property type="match status" value="1"/>
</dbReference>
<dbReference type="InterPro" id="IPR006037">
    <property type="entry name" value="RCK_C"/>
</dbReference>
<accession>J3EZQ4</accession>
<dbReference type="PROSITE" id="PS51202">
    <property type="entry name" value="RCK_C"/>
    <property type="match status" value="1"/>
</dbReference>
<evidence type="ECO:0000313" key="7">
    <source>
        <dbReference type="Proteomes" id="UP000007813"/>
    </source>
</evidence>
<dbReference type="InterPro" id="IPR011991">
    <property type="entry name" value="ArsR-like_HTH"/>
</dbReference>
<reference evidence="6 7" key="1">
    <citation type="journal article" date="2012" name="J. Bacteriol.">
        <title>Draft Genome Sequence of the Extremely Halophilic Archaeon Halogranum salarium B-1T.</title>
        <authorList>
            <person name="Kim K.K."/>
            <person name="Lee K.C."/>
            <person name="Lee J.S."/>
        </authorList>
    </citation>
    <scope>NUCLEOTIDE SEQUENCE [LARGE SCALE GENOMIC DNA]</scope>
    <source>
        <strain evidence="6 7">B-1</strain>
    </source>
</reference>
<dbReference type="SUPFAM" id="SSF46785">
    <property type="entry name" value="Winged helix' DNA-binding domain"/>
    <property type="match status" value="1"/>
</dbReference>
<keyword evidence="3" id="KW-0804">Transcription</keyword>
<dbReference type="PANTHER" id="PTHR30154:SF34">
    <property type="entry name" value="TRANSCRIPTIONAL REGULATOR AZLB"/>
    <property type="match status" value="1"/>
</dbReference>
<evidence type="ECO:0000259" key="5">
    <source>
        <dbReference type="PROSITE" id="PS51202"/>
    </source>
</evidence>
<dbReference type="GO" id="GO:0008324">
    <property type="term" value="F:monoatomic cation transmembrane transporter activity"/>
    <property type="evidence" value="ECO:0007669"/>
    <property type="project" value="InterPro"/>
</dbReference>
<dbReference type="Pfam" id="PF02080">
    <property type="entry name" value="TrkA_C"/>
    <property type="match status" value="1"/>
</dbReference>
<dbReference type="SMART" id="SM00344">
    <property type="entry name" value="HTH_ASNC"/>
    <property type="match status" value="1"/>
</dbReference>
<evidence type="ECO:0000256" key="1">
    <source>
        <dbReference type="ARBA" id="ARBA00023015"/>
    </source>
</evidence>
<proteinExistence type="predicted"/>
<dbReference type="GO" id="GO:0043200">
    <property type="term" value="P:response to amino acid"/>
    <property type="evidence" value="ECO:0007669"/>
    <property type="project" value="TreeGrafter"/>
</dbReference>
<evidence type="ECO:0000313" key="6">
    <source>
        <dbReference type="EMBL" id="EJN61132.1"/>
    </source>
</evidence>
<evidence type="ECO:0000259" key="4">
    <source>
        <dbReference type="PROSITE" id="PS50956"/>
    </source>
</evidence>
<protein>
    <recommendedName>
        <fullName evidence="8">AsnC family transcriptional regulator</fullName>
    </recommendedName>
</protein>
<dbReference type="InterPro" id="IPR000485">
    <property type="entry name" value="AsnC-type_HTH_dom"/>
</dbReference>
<dbReference type="OrthoDB" id="6762at2157"/>
<dbReference type="Pfam" id="PF13412">
    <property type="entry name" value="HTH_24"/>
    <property type="match status" value="1"/>
</dbReference>
<dbReference type="InterPro" id="IPR036721">
    <property type="entry name" value="RCK_C_sf"/>
</dbReference>
<dbReference type="GO" id="GO:0043565">
    <property type="term" value="F:sequence-specific DNA binding"/>
    <property type="evidence" value="ECO:0007669"/>
    <property type="project" value="InterPro"/>
</dbReference>
<sequence length="250" mass="27542">MTYRLDEIDKRILYHLARDARRTTAREIAAEVDVSPGTIGNRIEKLEEQKIIEGYHATVNYEKAANLLTHLYICNAPSSERERLAREALEVPGVINVRRAMTGRENLHVMAVGKDTKDIGRLSQALTELGLKVEKEGLLEEEYFHPYHPYGPDSDLGQAGKSFMSLAGDAELTELRLLEEAPVVGVTIAEAATDGILSDDVLVVAIERGDSMVTPKGDAEFQCGDIVTLLFRNGIRDGVVKAFGGDVVHR</sequence>
<dbReference type="Proteomes" id="UP000007813">
    <property type="component" value="Unassembled WGS sequence"/>
</dbReference>
<dbReference type="AlphaFoldDB" id="J3EZQ4"/>
<dbReference type="PROSITE" id="PS50956">
    <property type="entry name" value="HTH_ASNC_2"/>
    <property type="match status" value="1"/>
</dbReference>
<dbReference type="eggNOG" id="arCOG01584">
    <property type="taxonomic scope" value="Archaea"/>
</dbReference>
<dbReference type="InterPro" id="IPR019888">
    <property type="entry name" value="Tscrpt_reg_AsnC-like"/>
</dbReference>
<keyword evidence="2" id="KW-0238">DNA-binding</keyword>
<dbReference type="GO" id="GO:0006813">
    <property type="term" value="P:potassium ion transport"/>
    <property type="evidence" value="ECO:0007669"/>
    <property type="project" value="InterPro"/>
</dbReference>
<feature type="domain" description="RCK C-terminal" evidence="5">
    <location>
        <begin position="161"/>
        <end position="246"/>
    </location>
</feature>
<dbReference type="PRINTS" id="PR00033">
    <property type="entry name" value="HTHASNC"/>
</dbReference>